<organism evidence="8 9">
    <name type="scientific">Plectus sambesii</name>
    <dbReference type="NCBI Taxonomy" id="2011161"/>
    <lineage>
        <taxon>Eukaryota</taxon>
        <taxon>Metazoa</taxon>
        <taxon>Ecdysozoa</taxon>
        <taxon>Nematoda</taxon>
        <taxon>Chromadorea</taxon>
        <taxon>Plectida</taxon>
        <taxon>Plectina</taxon>
        <taxon>Plectoidea</taxon>
        <taxon>Plectidae</taxon>
        <taxon>Plectus</taxon>
    </lineage>
</organism>
<feature type="transmembrane region" description="Helical" evidence="7">
    <location>
        <begin position="89"/>
        <end position="110"/>
    </location>
</feature>
<dbReference type="Proteomes" id="UP000887566">
    <property type="component" value="Unplaced"/>
</dbReference>
<evidence type="ECO:0000256" key="4">
    <source>
        <dbReference type="ARBA" id="ARBA00022989"/>
    </source>
</evidence>
<feature type="transmembrane region" description="Helical" evidence="7">
    <location>
        <begin position="122"/>
        <end position="141"/>
    </location>
</feature>
<sequence>MDDTLVGLLYCLISAFGFGSMFTPLRNFETRDGFFVQWVQGGAIMVFALIVNVIRGAPTFQPGAALAGIFWSTGNITAIPIVNRLGAGLGLLVWGSVQVIVGWATGRFGLFGLEPEVPDRPWMNYVGLALTLISGVMFAFVHYEPKSSADPVSSGEDNHAMEVISSEEKQPIPDRTEKSMLPQEERSTMRMKEKLFYLGLSAFAGVCYGEMLSPVVYVQQHVAGASQEGLDYVLSHYSGVFVAATVYFTIYCCVKKNKPFINQQTVLPSIIYGLLWSFAMAAWIVSNKMLTQAVSFPIATRLPGIVGSCYDVFIFKAIKGTRNLTLLASAIAVALVGVVLVGLSK</sequence>
<comment type="similarity">
    <text evidence="2">Belongs to the TMEM144 family.</text>
</comment>
<dbReference type="GO" id="GO:0015144">
    <property type="term" value="F:carbohydrate transmembrane transporter activity"/>
    <property type="evidence" value="ECO:0007669"/>
    <property type="project" value="InterPro"/>
</dbReference>
<feature type="region of interest" description="Disordered" evidence="6">
    <location>
        <begin position="148"/>
        <end position="175"/>
    </location>
</feature>
<feature type="transmembrane region" description="Helical" evidence="7">
    <location>
        <begin position="195"/>
        <end position="217"/>
    </location>
</feature>
<dbReference type="InterPro" id="IPR012435">
    <property type="entry name" value="TMEM144"/>
</dbReference>
<keyword evidence="5 7" id="KW-0472">Membrane</keyword>
<dbReference type="PANTHER" id="PTHR16119">
    <property type="entry name" value="TRANSMEMBRANE PROTEIN 144"/>
    <property type="match status" value="1"/>
</dbReference>
<feature type="transmembrane region" description="Helical" evidence="7">
    <location>
        <begin position="266"/>
        <end position="286"/>
    </location>
</feature>
<reference evidence="9" key="1">
    <citation type="submission" date="2022-11" db="UniProtKB">
        <authorList>
            <consortium name="WormBaseParasite"/>
        </authorList>
    </citation>
    <scope>IDENTIFICATION</scope>
</reference>
<feature type="transmembrane region" description="Helical" evidence="7">
    <location>
        <begin position="6"/>
        <end position="23"/>
    </location>
</feature>
<feature type="transmembrane region" description="Helical" evidence="7">
    <location>
        <begin position="324"/>
        <end position="343"/>
    </location>
</feature>
<dbReference type="AlphaFoldDB" id="A0A914WF73"/>
<dbReference type="InterPro" id="IPR010651">
    <property type="entry name" value="Sugar_transport"/>
</dbReference>
<keyword evidence="4 7" id="KW-1133">Transmembrane helix</keyword>
<protein>
    <submittedName>
        <fullName evidence="9">Transmembrane protein 144</fullName>
    </submittedName>
</protein>
<name>A0A914WF73_9BILA</name>
<feature type="transmembrane region" description="Helical" evidence="7">
    <location>
        <begin position="237"/>
        <end position="254"/>
    </location>
</feature>
<feature type="compositionally biased region" description="Basic and acidic residues" evidence="6">
    <location>
        <begin position="156"/>
        <end position="175"/>
    </location>
</feature>
<dbReference type="GO" id="GO:0016020">
    <property type="term" value="C:membrane"/>
    <property type="evidence" value="ECO:0007669"/>
    <property type="project" value="UniProtKB-SubCell"/>
</dbReference>
<feature type="transmembrane region" description="Helical" evidence="7">
    <location>
        <begin position="35"/>
        <end position="54"/>
    </location>
</feature>
<evidence type="ECO:0000256" key="1">
    <source>
        <dbReference type="ARBA" id="ARBA00004141"/>
    </source>
</evidence>
<proteinExistence type="inferred from homology"/>
<evidence type="ECO:0000256" key="6">
    <source>
        <dbReference type="SAM" id="MobiDB-lite"/>
    </source>
</evidence>
<evidence type="ECO:0000313" key="9">
    <source>
        <dbReference type="WBParaSite" id="PSAMB.scaffold3959size16243.g23075.t1"/>
    </source>
</evidence>
<accession>A0A914WF73</accession>
<comment type="subcellular location">
    <subcellularLocation>
        <location evidence="1">Membrane</location>
        <topology evidence="1">Multi-pass membrane protein</topology>
    </subcellularLocation>
</comment>
<evidence type="ECO:0000256" key="3">
    <source>
        <dbReference type="ARBA" id="ARBA00022692"/>
    </source>
</evidence>
<evidence type="ECO:0000313" key="8">
    <source>
        <dbReference type="Proteomes" id="UP000887566"/>
    </source>
</evidence>
<dbReference type="WBParaSite" id="PSAMB.scaffold3959size16243.g23075.t1">
    <property type="protein sequence ID" value="PSAMB.scaffold3959size16243.g23075.t1"/>
    <property type="gene ID" value="PSAMB.scaffold3959size16243.g23075"/>
</dbReference>
<keyword evidence="8" id="KW-1185">Reference proteome</keyword>
<evidence type="ECO:0000256" key="2">
    <source>
        <dbReference type="ARBA" id="ARBA00005731"/>
    </source>
</evidence>
<feature type="transmembrane region" description="Helical" evidence="7">
    <location>
        <begin position="60"/>
        <end position="82"/>
    </location>
</feature>
<dbReference type="PANTHER" id="PTHR16119:SF18">
    <property type="entry name" value="TRANSMEMBRANE PROTEIN 144 HOMOLOG"/>
    <property type="match status" value="1"/>
</dbReference>
<dbReference type="Pfam" id="PF07857">
    <property type="entry name" value="TMEM144"/>
    <property type="match status" value="1"/>
</dbReference>
<evidence type="ECO:0000256" key="5">
    <source>
        <dbReference type="ARBA" id="ARBA00023136"/>
    </source>
</evidence>
<keyword evidence="3 7" id="KW-0812">Transmembrane</keyword>
<evidence type="ECO:0000256" key="7">
    <source>
        <dbReference type="SAM" id="Phobius"/>
    </source>
</evidence>